<dbReference type="AlphaFoldDB" id="A0A0F9V6J3"/>
<gene>
    <name evidence="1" type="ORF">LCGC14_0521430</name>
</gene>
<organism evidence="1">
    <name type="scientific">marine sediment metagenome</name>
    <dbReference type="NCBI Taxonomy" id="412755"/>
    <lineage>
        <taxon>unclassified sequences</taxon>
        <taxon>metagenomes</taxon>
        <taxon>ecological metagenomes</taxon>
    </lineage>
</organism>
<protein>
    <submittedName>
        <fullName evidence="1">Uncharacterized protein</fullName>
    </submittedName>
</protein>
<evidence type="ECO:0000313" key="1">
    <source>
        <dbReference type="EMBL" id="KKN61488.1"/>
    </source>
</evidence>
<dbReference type="EMBL" id="LAZR01000656">
    <property type="protein sequence ID" value="KKN61488.1"/>
    <property type="molecule type" value="Genomic_DNA"/>
</dbReference>
<name>A0A0F9V6J3_9ZZZZ</name>
<proteinExistence type="predicted"/>
<sequence>MLKKCNICGHIFSALTNRVKYCSEICAKHKKYYKQKPILKKICKKCEKIFYTRRSDKIFCSSKCKNKYHYIRTDDIKTCKECHKLFPTGKKYQIYCTKICYLKAKNKRNKKEYQERRRHNGP</sequence>
<reference evidence="1" key="1">
    <citation type="journal article" date="2015" name="Nature">
        <title>Complex archaea that bridge the gap between prokaryotes and eukaryotes.</title>
        <authorList>
            <person name="Spang A."/>
            <person name="Saw J.H."/>
            <person name="Jorgensen S.L."/>
            <person name="Zaremba-Niedzwiedzka K."/>
            <person name="Martijn J."/>
            <person name="Lind A.E."/>
            <person name="van Eijk R."/>
            <person name="Schleper C."/>
            <person name="Guy L."/>
            <person name="Ettema T.J."/>
        </authorList>
    </citation>
    <scope>NUCLEOTIDE SEQUENCE</scope>
</reference>
<accession>A0A0F9V6J3</accession>
<comment type="caution">
    <text evidence="1">The sequence shown here is derived from an EMBL/GenBank/DDBJ whole genome shotgun (WGS) entry which is preliminary data.</text>
</comment>